<feature type="coiled-coil region" evidence="3">
    <location>
        <begin position="1662"/>
        <end position="1721"/>
    </location>
</feature>
<feature type="coiled-coil region" evidence="3">
    <location>
        <begin position="914"/>
        <end position="962"/>
    </location>
</feature>
<keyword evidence="6" id="KW-0808">Transferase</keyword>
<protein>
    <submittedName>
        <fullName evidence="6">Kinase interacting (KIP1-like) family protein</fullName>
    </submittedName>
</protein>
<keyword evidence="7" id="KW-1185">Reference proteome</keyword>
<dbReference type="PROSITE" id="PS51774">
    <property type="entry name" value="NAB"/>
    <property type="match status" value="1"/>
</dbReference>
<dbReference type="GO" id="GO:0051015">
    <property type="term" value="F:actin filament binding"/>
    <property type="evidence" value="ECO:0007669"/>
    <property type="project" value="TreeGrafter"/>
</dbReference>
<evidence type="ECO:0000259" key="5">
    <source>
        <dbReference type="PROSITE" id="PS51774"/>
    </source>
</evidence>
<comment type="caution">
    <text evidence="6">The sequence shown here is derived from an EMBL/GenBank/DDBJ whole genome shotgun (WGS) entry which is preliminary data.</text>
</comment>
<feature type="coiled-coil region" evidence="3">
    <location>
        <begin position="2134"/>
        <end position="2196"/>
    </location>
</feature>
<dbReference type="Pfam" id="PF07765">
    <property type="entry name" value="KIP1"/>
    <property type="match status" value="1"/>
</dbReference>
<feature type="coiled-coil region" evidence="3">
    <location>
        <begin position="675"/>
        <end position="839"/>
    </location>
</feature>
<feature type="coiled-coil region" evidence="3">
    <location>
        <begin position="276"/>
        <end position="534"/>
    </location>
</feature>
<organism evidence="6 7">
    <name type="scientific">Rhynchospora pubera</name>
    <dbReference type="NCBI Taxonomy" id="906938"/>
    <lineage>
        <taxon>Eukaryota</taxon>
        <taxon>Viridiplantae</taxon>
        <taxon>Streptophyta</taxon>
        <taxon>Embryophyta</taxon>
        <taxon>Tracheophyta</taxon>
        <taxon>Spermatophyta</taxon>
        <taxon>Magnoliopsida</taxon>
        <taxon>Liliopsida</taxon>
        <taxon>Poales</taxon>
        <taxon>Cyperaceae</taxon>
        <taxon>Cyperoideae</taxon>
        <taxon>Rhynchosporeae</taxon>
        <taxon>Rhynchospora</taxon>
    </lineage>
</organism>
<dbReference type="InterPro" id="IPR011684">
    <property type="entry name" value="NAB"/>
</dbReference>
<sequence>MAAISHGESKAWWGNKFSPKNSKWLQSNISETEKKVRAMVKILEEDADSFARRADMYYKRRPELMLLAKEFYGAYRALAERYDVAAGALRVATRSLADAFPNQTPPSLSLPDEPPSTPLSEPQTPDMPAPARSLFDTDELHKDKIGNSPNVHKKNSEGLKQVNDLFQGEPKARKGLSFQADKAQKMKHEDGVGLQMASLQKDIFHLSEETKRLKDQVLTEAERANKAEGELLTLKGNILHLSFEKDAACIECQSHSERLMNVELELAQAHSDLLRLREVEKLSQEQKLEVELLEKKVELQVMELEQLTEKLQEVEKSKLDSVRNVEKLTEQNLSSEMTIRKLQGKIGALEGRTEKLKREIQGLQENLHEMASNLSLSEEENKCLKEKLQETEATVSDLQIEIELLRNERENLEAEVKTLRGSIFKLKSEKEGVQRDFNQLKLEMAIEADMLRNAEKLNLAQQSELELLQVRLKSQEEDYRDLVKEIGELNEQKITSEETLRELLRDLRSLKETKEKLEKEVVVHLREKETLQRDLSLQIQDTCDLSNKLQILTAHTEAAIKVNAVLKEAFTKYEIERGILSEKNAVLEKELSDTIVELKLLRERVSELESSEESLSNQISVHVSEKADLASYFSEIYEKNSALESSLFDVSEKLKASEASCQSLISQKSGLVAERDDLFCQVQNFKVTLKNLEEKHLHLSEERDLLQKHLQEVEQLLSSKSKEHERVLSSYDNDISMHLSEKENLESKVECLSHTIDEISKKNSELESTLSQVNYEIEKLRGKLSESEESCRSLIVQKSTLVAEKGDLLSQVESMTAVIKSLQDKHRGLEENHSALSKERDFKHNQLNKLQELLSSKIVEHELHVTSFQDQIEYLSEMNSGQFSEIEHLSKKLKDSEVAHQLLINEKQDLLAVKDDLFSQVENITVAMKNLEEKHLSLSDERDLLQNNLKKLELLLTSKTEECENAVRSHEMHATTLGDQISVHVSEKEALATQIETLNHTINDVRSRNNELESSLSAANTQIEALNDQKSTLDAEIEGLKEKLKESEDCCWSVIEQKSVLIAERDELFSQVASIKLDMKNLEDEHSILEENHSSLSKERDRMQNHSQELELLLKAKIEELDSAVKSHEMHAFDLKSQISEHISEKTDLISGIQALNHKIEAISTKNCELESSLSVVNAEMEDMKKKLKEGEESCQSLIDQKSVLISEKNSLLLQVDSLTELLKNFEDKHAVLEQKHLSLSKDRDTTECQLKEFQELLNCRAEEHRSALQSHELHVATLQDQIFTHTSQIETLQNTIKEISRKNSSLNSSLCDLNSEIDGLNVALNESQEMCQSLLTERSALRCQKDDLSAQVHTMKRLCKQLEAKQEDLEENLSITSDERDLAVNRLNNVHNALFIKQEEHAMALKSHELHVADLQDQLLALVFEKASLSFQVTVLLSTLYEIVEKNSTLASSLSDVGTEKDNLVSQVESLTHVIQQQEEKHSILSEERVAMQNQLQELRALLDFKTQEHENQIHDLQERNQLTEENLEKEQVKNSSVSNHLFILERSLFDMVDQHLQVSQLTEQVISRLEEEERENMVLREQNKRLREGICEFTNALGIKNEDDMIEEVILPAISCKIKNVIKLKEEGEDLNICMDLELSVLTTILCQMGLDLTGLKLVKGVLKRELEIKENELRDLHRNLMHEVQTGKQREEAFKRKIKDLSSSLALSKNEISTLREKNETIGKELQLSVSECLMLQHLCSFFDSLSTERGSLLQTFSDEIASLKLEIINLNNKLGALDGENKSLKMSLSCLEEEFRANLIISEFNLIHTKDLYQELSLEKSGLEKEITILSEEKEEMQTEVYGLLSEFEKCQRNISSLVSEVIALAVGTAVYKDEVLELMTENEGLEIRALAQKESLMDGMSLRDTFIEGLNTKLLEMEGENKKLKAGLDAYLPLVESLRDCVSSLELHTLSLSRRLQASQLKQDKSFLSDSTSTELPSGVFELQNLITKIESLDESLIGTTNQLKPKLVTSIKESKIPHEGVRRQINLPESSTTKTREVGMKDIELDQVSSSSLYGASRGEITEVDDHMLKLWATDDGKPRKSSSVNEYDIQAVEEIRNGPYSSELTAEKELGVDRQIPGDMRKVLEKLSADEQRLSALKTGIEELKQKLEGSPKGKFPSSTEYDALKVQLSEAEEALTKQIEINKKATKNAEYYSEALDAVAEEQSEQRHVSRRKIAEVTQKASEKIGRLELELQKIQYVLLKVQEAHERRGKSAEKRARVLLRDYIYGRRKRLPLCGCIRSKNAQGGRD</sequence>
<name>A0AAV8DF31_9POAL</name>
<feature type="coiled-coil region" evidence="3">
    <location>
        <begin position="1817"/>
        <end position="1844"/>
    </location>
</feature>
<feature type="coiled-coil region" evidence="3">
    <location>
        <begin position="1564"/>
        <end position="1591"/>
    </location>
</feature>
<reference evidence="6" key="1">
    <citation type="submission" date="2022-08" db="EMBL/GenBank/DDBJ databases">
        <authorList>
            <person name="Marques A."/>
        </authorList>
    </citation>
    <scope>NUCLEOTIDE SEQUENCE</scope>
    <source>
        <strain evidence="6">RhyPub2mFocal</strain>
        <tissue evidence="6">Leaves</tissue>
    </source>
</reference>
<evidence type="ECO:0000256" key="4">
    <source>
        <dbReference type="SAM" id="MobiDB-lite"/>
    </source>
</evidence>
<dbReference type="PANTHER" id="PTHR32258:SF6">
    <property type="entry name" value="PROTEIN NETWORKED 1A"/>
    <property type="match status" value="1"/>
</dbReference>
<dbReference type="SUPFAM" id="SSF90257">
    <property type="entry name" value="Myosin rod fragments"/>
    <property type="match status" value="3"/>
</dbReference>
<dbReference type="GO" id="GO:0005886">
    <property type="term" value="C:plasma membrane"/>
    <property type="evidence" value="ECO:0007669"/>
    <property type="project" value="TreeGrafter"/>
</dbReference>
<dbReference type="InterPro" id="IPR051861">
    <property type="entry name" value="NET_actin-binding_domain"/>
</dbReference>
<feature type="coiled-coil region" evidence="3">
    <location>
        <begin position="1346"/>
        <end position="1380"/>
    </location>
</feature>
<feature type="coiled-coil region" evidence="3">
    <location>
        <begin position="1462"/>
        <end position="1535"/>
    </location>
</feature>
<evidence type="ECO:0000256" key="1">
    <source>
        <dbReference type="ARBA" id="ARBA00023054"/>
    </source>
</evidence>
<evidence type="ECO:0000256" key="3">
    <source>
        <dbReference type="SAM" id="Coils"/>
    </source>
</evidence>
<evidence type="ECO:0000256" key="2">
    <source>
        <dbReference type="ARBA" id="ARBA00038006"/>
    </source>
</evidence>
<dbReference type="PANTHER" id="PTHR32258">
    <property type="entry name" value="PROTEIN NETWORKED 4A"/>
    <property type="match status" value="1"/>
</dbReference>
<evidence type="ECO:0000313" key="7">
    <source>
        <dbReference type="Proteomes" id="UP001140206"/>
    </source>
</evidence>
<proteinExistence type="inferred from homology"/>
<dbReference type="EMBL" id="JAMFTS010000004">
    <property type="protein sequence ID" value="KAJ4767788.1"/>
    <property type="molecule type" value="Genomic_DNA"/>
</dbReference>
<dbReference type="Proteomes" id="UP001140206">
    <property type="component" value="Chromosome 4"/>
</dbReference>
<keyword evidence="1 3" id="KW-0175">Coiled coil</keyword>
<keyword evidence="6" id="KW-0418">Kinase</keyword>
<feature type="region of interest" description="Disordered" evidence="4">
    <location>
        <begin position="100"/>
        <end position="132"/>
    </location>
</feature>
<gene>
    <name evidence="6" type="ORF">LUZ62_078163</name>
</gene>
<dbReference type="SUPFAM" id="SSF57997">
    <property type="entry name" value="Tropomyosin"/>
    <property type="match status" value="1"/>
</dbReference>
<feature type="coiled-coil region" evidence="3">
    <location>
        <begin position="584"/>
        <end position="618"/>
    </location>
</feature>
<dbReference type="GO" id="GO:0016301">
    <property type="term" value="F:kinase activity"/>
    <property type="evidence" value="ECO:0007669"/>
    <property type="project" value="UniProtKB-KW"/>
</dbReference>
<feature type="domain" description="NAB" evidence="5">
    <location>
        <begin position="9"/>
        <end position="89"/>
    </location>
</feature>
<feature type="coiled-coil region" evidence="3">
    <location>
        <begin position="1174"/>
        <end position="1310"/>
    </location>
</feature>
<comment type="similarity">
    <text evidence="2">Belongs to the NET family.</text>
</comment>
<evidence type="ECO:0000313" key="6">
    <source>
        <dbReference type="EMBL" id="KAJ4767788.1"/>
    </source>
</evidence>
<accession>A0AAV8DF31</accession>
<feature type="coiled-coil region" evidence="3">
    <location>
        <begin position="1757"/>
        <end position="1784"/>
    </location>
</feature>
<dbReference type="Gene3D" id="1.10.287.1490">
    <property type="match status" value="2"/>
</dbReference>
<feature type="coiled-coil region" evidence="3">
    <location>
        <begin position="988"/>
        <end position="1120"/>
    </location>
</feature>